<dbReference type="EMBL" id="BDGG01000009">
    <property type="protein sequence ID" value="GAV03097.1"/>
    <property type="molecule type" value="Genomic_DNA"/>
</dbReference>
<feature type="transmembrane region" description="Helical" evidence="6">
    <location>
        <begin position="75"/>
        <end position="108"/>
    </location>
</feature>
<evidence type="ECO:0000256" key="1">
    <source>
        <dbReference type="ARBA" id="ARBA00004141"/>
    </source>
</evidence>
<evidence type="ECO:0000256" key="3">
    <source>
        <dbReference type="ARBA" id="ARBA00022692"/>
    </source>
</evidence>
<evidence type="ECO:0000313" key="7">
    <source>
        <dbReference type="EMBL" id="GAV03097.1"/>
    </source>
</evidence>
<dbReference type="GO" id="GO:0016020">
    <property type="term" value="C:membrane"/>
    <property type="evidence" value="ECO:0007669"/>
    <property type="project" value="UniProtKB-SubCell"/>
</dbReference>
<feature type="transmembrane region" description="Helical" evidence="6">
    <location>
        <begin position="6"/>
        <end position="26"/>
    </location>
</feature>
<keyword evidence="3 6" id="KW-0812">Transmembrane</keyword>
<accession>A0A1D1VNC5</accession>
<evidence type="ECO:0000256" key="2">
    <source>
        <dbReference type="ARBA" id="ARBA00007279"/>
    </source>
</evidence>
<dbReference type="Pfam" id="PF09775">
    <property type="entry name" value="Keratin_assoc"/>
    <property type="match status" value="1"/>
</dbReference>
<comment type="similarity">
    <text evidence="2">Belongs to the KRTCAP2 family.</text>
</comment>
<dbReference type="Proteomes" id="UP000186922">
    <property type="component" value="Unassembled WGS sequence"/>
</dbReference>
<dbReference type="InterPro" id="IPR018614">
    <property type="entry name" value="KRTCAP2"/>
</dbReference>
<protein>
    <submittedName>
        <fullName evidence="7">Uncharacterized protein</fullName>
    </submittedName>
</protein>
<evidence type="ECO:0000256" key="6">
    <source>
        <dbReference type="SAM" id="Phobius"/>
    </source>
</evidence>
<keyword evidence="5 6" id="KW-0472">Membrane</keyword>
<dbReference type="PANTHER" id="PTHR32001:SF1">
    <property type="entry name" value="KERATINOCYTE-ASSOCIATED PROTEIN 2"/>
    <property type="match status" value="1"/>
</dbReference>
<evidence type="ECO:0000256" key="5">
    <source>
        <dbReference type="ARBA" id="ARBA00023136"/>
    </source>
</evidence>
<comment type="caution">
    <text evidence="7">The sequence shown here is derived from an EMBL/GenBank/DDBJ whole genome shotgun (WGS) entry which is preliminary data.</text>
</comment>
<dbReference type="STRING" id="947166.A0A1D1VNC5"/>
<proteinExistence type="inferred from homology"/>
<feature type="transmembrane region" description="Helical" evidence="6">
    <location>
        <begin position="38"/>
        <end position="55"/>
    </location>
</feature>
<sequence length="130" mass="13874">MGVSSATSGLISAAISVLIIAVMQIFKVQIAATQLGTIFGGFLGSQLFVFLLTAVSNLEVSTFGAGFQARVFPEIAFTMLTALFVSSTVHRVCITTCILFSLGSLYYLNRISNTLYGSATQTQGIKKKKF</sequence>
<reference evidence="7 8" key="1">
    <citation type="journal article" date="2016" name="Nat. Commun.">
        <title>Extremotolerant tardigrade genome and improved radiotolerance of human cultured cells by tardigrade-unique protein.</title>
        <authorList>
            <person name="Hashimoto T."/>
            <person name="Horikawa D.D."/>
            <person name="Saito Y."/>
            <person name="Kuwahara H."/>
            <person name="Kozuka-Hata H."/>
            <person name="Shin-I T."/>
            <person name="Minakuchi Y."/>
            <person name="Ohishi K."/>
            <person name="Motoyama A."/>
            <person name="Aizu T."/>
            <person name="Enomoto A."/>
            <person name="Kondo K."/>
            <person name="Tanaka S."/>
            <person name="Hara Y."/>
            <person name="Koshikawa S."/>
            <person name="Sagara H."/>
            <person name="Miura T."/>
            <person name="Yokobori S."/>
            <person name="Miyagawa K."/>
            <person name="Suzuki Y."/>
            <person name="Kubo T."/>
            <person name="Oyama M."/>
            <person name="Kohara Y."/>
            <person name="Fujiyama A."/>
            <person name="Arakawa K."/>
            <person name="Katayama T."/>
            <person name="Toyoda A."/>
            <person name="Kunieda T."/>
        </authorList>
    </citation>
    <scope>NUCLEOTIDE SEQUENCE [LARGE SCALE GENOMIC DNA]</scope>
    <source>
        <strain evidence="7 8">YOKOZUNA-1</strain>
    </source>
</reference>
<evidence type="ECO:0000256" key="4">
    <source>
        <dbReference type="ARBA" id="ARBA00022989"/>
    </source>
</evidence>
<keyword evidence="8" id="KW-1185">Reference proteome</keyword>
<organism evidence="7 8">
    <name type="scientific">Ramazzottius varieornatus</name>
    <name type="common">Water bear</name>
    <name type="synonym">Tardigrade</name>
    <dbReference type="NCBI Taxonomy" id="947166"/>
    <lineage>
        <taxon>Eukaryota</taxon>
        <taxon>Metazoa</taxon>
        <taxon>Ecdysozoa</taxon>
        <taxon>Tardigrada</taxon>
        <taxon>Eutardigrada</taxon>
        <taxon>Parachela</taxon>
        <taxon>Hypsibioidea</taxon>
        <taxon>Ramazzottiidae</taxon>
        <taxon>Ramazzottius</taxon>
    </lineage>
</organism>
<gene>
    <name evidence="7" type="primary">RvY_13577-1</name>
    <name evidence="7" type="synonym">RvY_13577.1</name>
    <name evidence="7" type="ORF">RvY_13577</name>
</gene>
<evidence type="ECO:0000313" key="8">
    <source>
        <dbReference type="Proteomes" id="UP000186922"/>
    </source>
</evidence>
<keyword evidence="4 6" id="KW-1133">Transmembrane helix</keyword>
<dbReference type="PANTHER" id="PTHR32001">
    <property type="entry name" value="KERATINOCYTE-ASSOCIATED PROTEIN 2"/>
    <property type="match status" value="1"/>
</dbReference>
<dbReference type="OrthoDB" id="1111004at2759"/>
<dbReference type="AlphaFoldDB" id="A0A1D1VNC5"/>
<comment type="subcellular location">
    <subcellularLocation>
        <location evidence="1">Membrane</location>
        <topology evidence="1">Multi-pass membrane protein</topology>
    </subcellularLocation>
</comment>
<name>A0A1D1VNC5_RAMVA</name>